<proteinExistence type="predicted"/>
<reference evidence="2 3" key="1">
    <citation type="journal article" date="2011" name="J. Bacteriol.">
        <title>Complete genome sequence of Amycolicicoccus subflavus DQS3-9A1T, an actinomycete isolated from crude oil-polluted soil.</title>
        <authorList>
            <person name="Cai M."/>
            <person name="Chen W.M."/>
            <person name="Nie Y."/>
            <person name="Chi C.Q."/>
            <person name="Wang Y.N."/>
            <person name="Tang Y.Q."/>
            <person name="Li G.Y."/>
            <person name="Wu X.L."/>
        </authorList>
    </citation>
    <scope>NUCLEOTIDE SEQUENCE [LARGE SCALE GENOMIC DNA]</scope>
    <source>
        <strain evidence="3">DSM 45089 / DQS3-9A1</strain>
    </source>
</reference>
<dbReference type="InterPro" id="IPR000792">
    <property type="entry name" value="Tscrpt_reg_LuxR_C"/>
</dbReference>
<keyword evidence="3" id="KW-1185">Reference proteome</keyword>
<dbReference type="OrthoDB" id="483at2"/>
<dbReference type="HOGENOM" id="CLU_2969161_0_0_11"/>
<protein>
    <recommendedName>
        <fullName evidence="1">HTH luxR-type domain-containing protein</fullName>
    </recommendedName>
</protein>
<feature type="domain" description="HTH luxR-type" evidence="1">
    <location>
        <begin position="1"/>
        <end position="56"/>
    </location>
</feature>
<dbReference type="STRING" id="443218.AS9A_3289"/>
<sequence length="58" mass="6447">MEMTILLLLAEGLTNTQIANRMFFTDNTVRALCRSAHAQLGIDSPDQASDYAAYLRDV</sequence>
<name>F6EP71_HOYSD</name>
<dbReference type="GO" id="GO:0006355">
    <property type="term" value="P:regulation of DNA-templated transcription"/>
    <property type="evidence" value="ECO:0007669"/>
    <property type="project" value="InterPro"/>
</dbReference>
<dbReference type="eggNOG" id="COG2197">
    <property type="taxonomic scope" value="Bacteria"/>
</dbReference>
<dbReference type="KEGG" id="asd:AS9A_3289"/>
<dbReference type="EMBL" id="CP002786">
    <property type="protein sequence ID" value="AEF41731.1"/>
    <property type="molecule type" value="Genomic_DNA"/>
</dbReference>
<dbReference type="Gene3D" id="1.10.10.10">
    <property type="entry name" value="Winged helix-like DNA-binding domain superfamily/Winged helix DNA-binding domain"/>
    <property type="match status" value="1"/>
</dbReference>
<dbReference type="SUPFAM" id="SSF46894">
    <property type="entry name" value="C-terminal effector domain of the bipartite response regulators"/>
    <property type="match status" value="1"/>
</dbReference>
<gene>
    <name evidence="2" type="ordered locus">AS9A_3289</name>
</gene>
<dbReference type="RefSeq" id="WP_013808080.1">
    <property type="nucleotide sequence ID" value="NC_015564.1"/>
</dbReference>
<dbReference type="Pfam" id="PF00196">
    <property type="entry name" value="GerE"/>
    <property type="match status" value="1"/>
</dbReference>
<dbReference type="Proteomes" id="UP000009235">
    <property type="component" value="Chromosome"/>
</dbReference>
<evidence type="ECO:0000259" key="1">
    <source>
        <dbReference type="PROSITE" id="PS50043"/>
    </source>
</evidence>
<dbReference type="AlphaFoldDB" id="F6EP71"/>
<dbReference type="InterPro" id="IPR016032">
    <property type="entry name" value="Sig_transdc_resp-reg_C-effctor"/>
</dbReference>
<dbReference type="PROSITE" id="PS50043">
    <property type="entry name" value="HTH_LUXR_2"/>
    <property type="match status" value="1"/>
</dbReference>
<organism evidence="2 3">
    <name type="scientific">Hoyosella subflava (strain DSM 45089 / JCM 17490 / NBRC 109087 / DQS3-9A1)</name>
    <name type="common">Amycolicicoccus subflavus</name>
    <dbReference type="NCBI Taxonomy" id="443218"/>
    <lineage>
        <taxon>Bacteria</taxon>
        <taxon>Bacillati</taxon>
        <taxon>Actinomycetota</taxon>
        <taxon>Actinomycetes</taxon>
        <taxon>Mycobacteriales</taxon>
        <taxon>Hoyosellaceae</taxon>
        <taxon>Hoyosella</taxon>
    </lineage>
</organism>
<accession>F6EP71</accession>
<dbReference type="InterPro" id="IPR036388">
    <property type="entry name" value="WH-like_DNA-bd_sf"/>
</dbReference>
<evidence type="ECO:0000313" key="3">
    <source>
        <dbReference type="Proteomes" id="UP000009235"/>
    </source>
</evidence>
<evidence type="ECO:0000313" key="2">
    <source>
        <dbReference type="EMBL" id="AEF41731.1"/>
    </source>
</evidence>
<dbReference type="GO" id="GO:0003677">
    <property type="term" value="F:DNA binding"/>
    <property type="evidence" value="ECO:0007669"/>
    <property type="project" value="InterPro"/>
</dbReference>